<dbReference type="EMBL" id="JAFBMS010000016">
    <property type="protein sequence ID" value="KAG9346101.1"/>
    <property type="molecule type" value="Genomic_DNA"/>
</dbReference>
<protein>
    <submittedName>
        <fullName evidence="2">Uncharacterized protein</fullName>
    </submittedName>
</protein>
<keyword evidence="3" id="KW-1185">Reference proteome</keyword>
<dbReference type="AlphaFoldDB" id="A0A8T2P495"/>
<evidence type="ECO:0000313" key="2">
    <source>
        <dbReference type="EMBL" id="KAG9346101.1"/>
    </source>
</evidence>
<sequence length="98" mass="10286">MTVFCLFPVSDTAMAQERPLPSEAGGELTLPRGRLPRGASLKNGNIAATSPTPTPAHAPVPVCARGRDRVCVRAFRVRPSAAAPLLSSSPDHFFTFGG</sequence>
<name>A0A8T2P495_9TELE</name>
<proteinExistence type="predicted"/>
<accession>A0A8T2P495</accession>
<gene>
    <name evidence="2" type="ORF">JZ751_007919</name>
</gene>
<organism evidence="2 3">
    <name type="scientific">Albula glossodonta</name>
    <name type="common">roundjaw bonefish</name>
    <dbReference type="NCBI Taxonomy" id="121402"/>
    <lineage>
        <taxon>Eukaryota</taxon>
        <taxon>Metazoa</taxon>
        <taxon>Chordata</taxon>
        <taxon>Craniata</taxon>
        <taxon>Vertebrata</taxon>
        <taxon>Euteleostomi</taxon>
        <taxon>Actinopterygii</taxon>
        <taxon>Neopterygii</taxon>
        <taxon>Teleostei</taxon>
        <taxon>Albuliformes</taxon>
        <taxon>Albulidae</taxon>
        <taxon>Albula</taxon>
    </lineage>
</organism>
<feature type="non-terminal residue" evidence="2">
    <location>
        <position position="98"/>
    </location>
</feature>
<reference evidence="2" key="1">
    <citation type="thesis" date="2021" institute="BYU ScholarsArchive" country="Provo, UT, USA">
        <title>Applications of and Algorithms for Genome Assembly and Genomic Analyses with an Emphasis on Marine Teleosts.</title>
        <authorList>
            <person name="Pickett B.D."/>
        </authorList>
    </citation>
    <scope>NUCLEOTIDE SEQUENCE</scope>
    <source>
        <strain evidence="2">HI-2016</strain>
    </source>
</reference>
<evidence type="ECO:0000256" key="1">
    <source>
        <dbReference type="SAM" id="MobiDB-lite"/>
    </source>
</evidence>
<feature type="region of interest" description="Disordered" evidence="1">
    <location>
        <begin position="17"/>
        <end position="60"/>
    </location>
</feature>
<comment type="caution">
    <text evidence="2">The sequence shown here is derived from an EMBL/GenBank/DDBJ whole genome shotgun (WGS) entry which is preliminary data.</text>
</comment>
<dbReference type="Proteomes" id="UP000824540">
    <property type="component" value="Unassembled WGS sequence"/>
</dbReference>
<evidence type="ECO:0000313" key="3">
    <source>
        <dbReference type="Proteomes" id="UP000824540"/>
    </source>
</evidence>